<protein>
    <recommendedName>
        <fullName evidence="3">P-loop ATPase/GTPase-like protein</fullName>
    </recommendedName>
</protein>
<dbReference type="KEGG" id="pfm:Pyrfu_0845"/>
<evidence type="ECO:0008006" key="3">
    <source>
        <dbReference type="Google" id="ProtNLM"/>
    </source>
</evidence>
<dbReference type="STRING" id="694429.Pyrfu_0845"/>
<dbReference type="EMBL" id="CP002838">
    <property type="protein sequence ID" value="AEM38714.1"/>
    <property type="molecule type" value="Genomic_DNA"/>
</dbReference>
<dbReference type="HOGENOM" id="CLU_923186_0_0_2"/>
<accession>G0EDU5</accession>
<evidence type="ECO:0000313" key="1">
    <source>
        <dbReference type="EMBL" id="AEM38714.1"/>
    </source>
</evidence>
<dbReference type="Proteomes" id="UP000001037">
    <property type="component" value="Chromosome"/>
</dbReference>
<evidence type="ECO:0000313" key="2">
    <source>
        <dbReference type="Proteomes" id="UP000001037"/>
    </source>
</evidence>
<name>G0EDU5_PYRF1</name>
<proteinExistence type="predicted"/>
<reference evidence="1 2" key="1">
    <citation type="journal article" date="2011" name="Stand. Genomic Sci.">
        <title>Complete genome sequence of the hyperthermophilic chemolithoautotroph Pyrolobus fumarii type strain (1A).</title>
        <authorList>
            <person name="Anderson I."/>
            <person name="Goker M."/>
            <person name="Nolan M."/>
            <person name="Lucas S."/>
            <person name="Hammon N."/>
            <person name="Deshpande S."/>
            <person name="Cheng J.F."/>
            <person name="Tapia R."/>
            <person name="Han C."/>
            <person name="Goodwin L."/>
            <person name="Pitluck S."/>
            <person name="Huntemann M."/>
            <person name="Liolios K."/>
            <person name="Ivanova N."/>
            <person name="Pagani I."/>
            <person name="Mavromatis K."/>
            <person name="Ovchinikova G."/>
            <person name="Pati A."/>
            <person name="Chen A."/>
            <person name="Palaniappan K."/>
            <person name="Land M."/>
            <person name="Hauser L."/>
            <person name="Brambilla E.M."/>
            <person name="Huber H."/>
            <person name="Yasawong M."/>
            <person name="Rohde M."/>
            <person name="Spring S."/>
            <person name="Abt B."/>
            <person name="Sikorski J."/>
            <person name="Wirth R."/>
            <person name="Detter J.C."/>
            <person name="Woyke T."/>
            <person name="Bristow J."/>
            <person name="Eisen J.A."/>
            <person name="Markowitz V."/>
            <person name="Hugenholtz P."/>
            <person name="Kyrpides N.C."/>
            <person name="Klenk H.P."/>
            <person name="Lapidus A."/>
        </authorList>
    </citation>
    <scope>NUCLEOTIDE SEQUENCE [LARGE SCALE GENOMIC DNA]</scope>
    <source>
        <strain evidence="2">DSM 11204 / 1A</strain>
    </source>
</reference>
<keyword evidence="2" id="KW-1185">Reference proteome</keyword>
<dbReference type="eggNOG" id="arCOG04328">
    <property type="taxonomic scope" value="Archaea"/>
</dbReference>
<sequence>MTPPGERLMIVTVGGFSPSDSGKTRLTARLIHALHEIGLEPTVVKPIGSHNMWQQHFSLHYSLEHRILVGGDAIRLAKAAGAKPEDIQPVDLLLAPPDITRYLTRIRDYLATLESLLSQVVVLRVSRCEGNGVEHLHAVVPEHIEALPPTLRTIIDELAERLDPPPITLPSSRLYELMNSGDLLIAADLCTAKLVSGSRLALIESFNDVLIPTPTSTKSRLFIVVGPGRAIVYRGDDVVKAASIVSGLKPGSLRASEVLHLVKPLQVLDVEFAYADDQVGNDVRRLTELLVKMLESDDLYKG</sequence>
<dbReference type="AlphaFoldDB" id="G0EDU5"/>
<dbReference type="InParanoid" id="G0EDU5"/>
<gene>
    <name evidence="1" type="ordered locus">Pyrfu_0845</name>
</gene>
<organism evidence="1 2">
    <name type="scientific">Pyrolobus fumarii (strain DSM 11204 / 1A)</name>
    <dbReference type="NCBI Taxonomy" id="694429"/>
    <lineage>
        <taxon>Archaea</taxon>
        <taxon>Thermoproteota</taxon>
        <taxon>Thermoprotei</taxon>
        <taxon>Desulfurococcales</taxon>
        <taxon>Pyrodictiaceae</taxon>
        <taxon>Pyrolobus</taxon>
    </lineage>
</organism>